<organism evidence="10 11">
    <name type="scientific">Polyplosphaeria fusca</name>
    <dbReference type="NCBI Taxonomy" id="682080"/>
    <lineage>
        <taxon>Eukaryota</taxon>
        <taxon>Fungi</taxon>
        <taxon>Dikarya</taxon>
        <taxon>Ascomycota</taxon>
        <taxon>Pezizomycotina</taxon>
        <taxon>Dothideomycetes</taxon>
        <taxon>Pleosporomycetidae</taxon>
        <taxon>Pleosporales</taxon>
        <taxon>Tetraplosphaeriaceae</taxon>
        <taxon>Polyplosphaeria</taxon>
    </lineage>
</organism>
<evidence type="ECO:0000256" key="7">
    <source>
        <dbReference type="PIRSR" id="PIRSR602401-1"/>
    </source>
</evidence>
<dbReference type="GO" id="GO:0020037">
    <property type="term" value="F:heme binding"/>
    <property type="evidence" value="ECO:0007669"/>
    <property type="project" value="InterPro"/>
</dbReference>
<protein>
    <submittedName>
        <fullName evidence="10">Cytochrome P450</fullName>
    </submittedName>
</protein>
<dbReference type="OrthoDB" id="1470350at2759"/>
<dbReference type="PRINTS" id="PR00385">
    <property type="entry name" value="P450"/>
</dbReference>
<feature type="binding site" description="axial binding residue" evidence="7">
    <location>
        <position position="492"/>
    </location>
    <ligand>
        <name>heme</name>
        <dbReference type="ChEBI" id="CHEBI:30413"/>
    </ligand>
    <ligandPart>
        <name>Fe</name>
        <dbReference type="ChEBI" id="CHEBI:18248"/>
    </ligandPart>
</feature>
<dbReference type="GO" id="GO:0005506">
    <property type="term" value="F:iron ion binding"/>
    <property type="evidence" value="ECO:0007669"/>
    <property type="project" value="InterPro"/>
</dbReference>
<dbReference type="InterPro" id="IPR017972">
    <property type="entry name" value="Cyt_P450_CS"/>
</dbReference>
<comment type="caution">
    <text evidence="10">The sequence shown here is derived from an EMBL/GenBank/DDBJ whole genome shotgun (WGS) entry which is preliminary data.</text>
</comment>
<dbReference type="InterPro" id="IPR050196">
    <property type="entry name" value="Cytochrome_P450_Monoox"/>
</dbReference>
<proteinExistence type="inferred from homology"/>
<comment type="cofactor">
    <cofactor evidence="7">
        <name>heme</name>
        <dbReference type="ChEBI" id="CHEBI:30413"/>
    </cofactor>
</comment>
<dbReference type="CDD" id="cd11070">
    <property type="entry name" value="CYP56-like"/>
    <property type="match status" value="1"/>
</dbReference>
<keyword evidence="11" id="KW-1185">Reference proteome</keyword>
<dbReference type="PROSITE" id="PS00086">
    <property type="entry name" value="CYTOCHROME_P450"/>
    <property type="match status" value="1"/>
</dbReference>
<dbReference type="Proteomes" id="UP000799444">
    <property type="component" value="Unassembled WGS sequence"/>
</dbReference>
<dbReference type="InterPro" id="IPR002401">
    <property type="entry name" value="Cyt_P450_E_grp-I"/>
</dbReference>
<dbReference type="GO" id="GO:0004497">
    <property type="term" value="F:monooxygenase activity"/>
    <property type="evidence" value="ECO:0007669"/>
    <property type="project" value="UniProtKB-KW"/>
</dbReference>
<keyword evidence="4 8" id="KW-0560">Oxidoreductase</keyword>
<keyword evidence="3 7" id="KW-0479">Metal-binding</keyword>
<reference evidence="10" key="1">
    <citation type="journal article" date="2020" name="Stud. Mycol.">
        <title>101 Dothideomycetes genomes: a test case for predicting lifestyles and emergence of pathogens.</title>
        <authorList>
            <person name="Haridas S."/>
            <person name="Albert R."/>
            <person name="Binder M."/>
            <person name="Bloem J."/>
            <person name="Labutti K."/>
            <person name="Salamov A."/>
            <person name="Andreopoulos B."/>
            <person name="Baker S."/>
            <person name="Barry K."/>
            <person name="Bills G."/>
            <person name="Bluhm B."/>
            <person name="Cannon C."/>
            <person name="Castanera R."/>
            <person name="Culley D."/>
            <person name="Daum C."/>
            <person name="Ezra D."/>
            <person name="Gonzalez J."/>
            <person name="Henrissat B."/>
            <person name="Kuo A."/>
            <person name="Liang C."/>
            <person name="Lipzen A."/>
            <person name="Lutzoni F."/>
            <person name="Magnuson J."/>
            <person name="Mondo S."/>
            <person name="Nolan M."/>
            <person name="Ohm R."/>
            <person name="Pangilinan J."/>
            <person name="Park H.-J."/>
            <person name="Ramirez L."/>
            <person name="Alfaro M."/>
            <person name="Sun H."/>
            <person name="Tritt A."/>
            <person name="Yoshinaga Y."/>
            <person name="Zwiers L.-H."/>
            <person name="Turgeon B."/>
            <person name="Goodwin S."/>
            <person name="Spatafora J."/>
            <person name="Crous P."/>
            <person name="Grigoriev I."/>
        </authorList>
    </citation>
    <scope>NUCLEOTIDE SEQUENCE</scope>
    <source>
        <strain evidence="10">CBS 125425</strain>
    </source>
</reference>
<dbReference type="SUPFAM" id="SSF48264">
    <property type="entry name" value="Cytochrome P450"/>
    <property type="match status" value="1"/>
</dbReference>
<evidence type="ECO:0000256" key="2">
    <source>
        <dbReference type="ARBA" id="ARBA00022617"/>
    </source>
</evidence>
<dbReference type="Pfam" id="PF00067">
    <property type="entry name" value="p450"/>
    <property type="match status" value="1"/>
</dbReference>
<dbReference type="EMBL" id="ML996195">
    <property type="protein sequence ID" value="KAF2731462.1"/>
    <property type="molecule type" value="Genomic_DNA"/>
</dbReference>
<keyword evidence="5 7" id="KW-0408">Iron</keyword>
<keyword evidence="9" id="KW-0732">Signal</keyword>
<keyword evidence="6 8" id="KW-0503">Monooxygenase</keyword>
<evidence type="ECO:0000256" key="3">
    <source>
        <dbReference type="ARBA" id="ARBA00022723"/>
    </source>
</evidence>
<evidence type="ECO:0000313" key="10">
    <source>
        <dbReference type="EMBL" id="KAF2731462.1"/>
    </source>
</evidence>
<name>A0A9P4QPU3_9PLEO</name>
<sequence>MAFLKLILLAIVLYTCRELYNLYINYSNARKTGLKIVFSPLDPHSLLWQIGGPAMIPLLKKLPRSMTRWCRLVDMGWSWQSDDDGYRELGLNIILVCTRRNVLFSSDPESILWILQKRKDFIKPEVYESLNIYGRNVDTVNGEEWARHRKLTAPCFNERVSGFVWDESIRQANTMRDHWLSLPAGRLSNLVEDTRIVALHVLSAAGFGVSLDFHKGAREPAQGHSMSHRDALMTVLDNIIPAVIISEMPWAKPLLLGTMKRLSVALSEFRQYMDEMVVQERRNMAKEGGGSKANLISTLIRTSDDAKAEGVNSAVRLTDDEIKGNIFIFNLAGHDTTANTLAYAFAMLALYPEIQDWIMEEITTVLGSESHPEYEKAYPRLKRIQALMYETLRFYGPVPTIPRGVSAPSLPLRISSSSQDNNDPSTLIIPPNTSIQMSLHACHMNPTLYPSPKLFNPSRWIESPSSSSSLDEEVLLPHPLGFQPWSLGPRICPGMKFAQVEFAAVMATVLRKVRVAPASKSEGAGARQAWEEVYGAARDSKLNGPTLSMNRPADLYLRVEER</sequence>
<dbReference type="PANTHER" id="PTHR24291">
    <property type="entry name" value="CYTOCHROME P450 FAMILY 4"/>
    <property type="match status" value="1"/>
</dbReference>
<feature type="chain" id="PRO_5040503175" evidence="9">
    <location>
        <begin position="19"/>
        <end position="562"/>
    </location>
</feature>
<dbReference type="Gene3D" id="1.10.630.10">
    <property type="entry name" value="Cytochrome P450"/>
    <property type="match status" value="1"/>
</dbReference>
<evidence type="ECO:0000256" key="6">
    <source>
        <dbReference type="ARBA" id="ARBA00023033"/>
    </source>
</evidence>
<evidence type="ECO:0000256" key="5">
    <source>
        <dbReference type="ARBA" id="ARBA00023004"/>
    </source>
</evidence>
<accession>A0A9P4QPU3</accession>
<evidence type="ECO:0000256" key="8">
    <source>
        <dbReference type="RuleBase" id="RU000461"/>
    </source>
</evidence>
<dbReference type="PRINTS" id="PR00463">
    <property type="entry name" value="EP450I"/>
</dbReference>
<evidence type="ECO:0000256" key="1">
    <source>
        <dbReference type="ARBA" id="ARBA00010617"/>
    </source>
</evidence>
<evidence type="ECO:0000256" key="4">
    <source>
        <dbReference type="ARBA" id="ARBA00023002"/>
    </source>
</evidence>
<dbReference type="InterPro" id="IPR001128">
    <property type="entry name" value="Cyt_P450"/>
</dbReference>
<keyword evidence="2 7" id="KW-0349">Heme</keyword>
<feature type="signal peptide" evidence="9">
    <location>
        <begin position="1"/>
        <end position="18"/>
    </location>
</feature>
<dbReference type="InterPro" id="IPR036396">
    <property type="entry name" value="Cyt_P450_sf"/>
</dbReference>
<dbReference type="GO" id="GO:0016705">
    <property type="term" value="F:oxidoreductase activity, acting on paired donors, with incorporation or reduction of molecular oxygen"/>
    <property type="evidence" value="ECO:0007669"/>
    <property type="project" value="InterPro"/>
</dbReference>
<evidence type="ECO:0000313" key="11">
    <source>
        <dbReference type="Proteomes" id="UP000799444"/>
    </source>
</evidence>
<gene>
    <name evidence="10" type="ORF">EJ04DRAFT_368018</name>
</gene>
<dbReference type="AlphaFoldDB" id="A0A9P4QPU3"/>
<evidence type="ECO:0000256" key="9">
    <source>
        <dbReference type="SAM" id="SignalP"/>
    </source>
</evidence>
<comment type="similarity">
    <text evidence="1 8">Belongs to the cytochrome P450 family.</text>
</comment>
<dbReference type="PANTHER" id="PTHR24291:SF50">
    <property type="entry name" value="BIFUNCTIONAL ALBAFLAVENONE MONOOXYGENASE_TERPENE SYNTHASE"/>
    <property type="match status" value="1"/>
</dbReference>